<dbReference type="AlphaFoldDB" id="A0A0F8ZZL6"/>
<reference evidence="1" key="1">
    <citation type="journal article" date="2015" name="Nature">
        <title>Complex archaea that bridge the gap between prokaryotes and eukaryotes.</title>
        <authorList>
            <person name="Spang A."/>
            <person name="Saw J.H."/>
            <person name="Jorgensen S.L."/>
            <person name="Zaremba-Niedzwiedzka K."/>
            <person name="Martijn J."/>
            <person name="Lind A.E."/>
            <person name="van Eijk R."/>
            <person name="Schleper C."/>
            <person name="Guy L."/>
            <person name="Ettema T.J."/>
        </authorList>
    </citation>
    <scope>NUCLEOTIDE SEQUENCE</scope>
</reference>
<name>A0A0F8ZZL6_9ZZZZ</name>
<organism evidence="1">
    <name type="scientific">marine sediment metagenome</name>
    <dbReference type="NCBI Taxonomy" id="412755"/>
    <lineage>
        <taxon>unclassified sequences</taxon>
        <taxon>metagenomes</taxon>
        <taxon>ecological metagenomes</taxon>
    </lineage>
</organism>
<dbReference type="EMBL" id="LAZR01048720">
    <property type="protein sequence ID" value="KKK91295.1"/>
    <property type="molecule type" value="Genomic_DNA"/>
</dbReference>
<gene>
    <name evidence="1" type="ORF">LCGC14_2714420</name>
</gene>
<evidence type="ECO:0000313" key="1">
    <source>
        <dbReference type="EMBL" id="KKK91295.1"/>
    </source>
</evidence>
<comment type="caution">
    <text evidence="1">The sequence shown here is derived from an EMBL/GenBank/DDBJ whole genome shotgun (WGS) entry which is preliminary data.</text>
</comment>
<proteinExistence type="predicted"/>
<accession>A0A0F8ZZL6</accession>
<protein>
    <submittedName>
        <fullName evidence="1">Uncharacterized protein</fullName>
    </submittedName>
</protein>
<sequence>MHDTDTNGGDLKAIIRIVPPGNKTNGADLDFVTILPPEDDDDDVAGFAAELGRRARRRMIELGEL</sequence>